<reference evidence="1 2" key="1">
    <citation type="submission" date="2009-10" db="EMBL/GenBank/DDBJ databases">
        <authorList>
            <person name="Weinstock G."/>
            <person name="Sodergren E."/>
            <person name="Clifton S."/>
            <person name="Fulton L."/>
            <person name="Fulton B."/>
            <person name="Courtney L."/>
            <person name="Fronick C."/>
            <person name="Harrison M."/>
            <person name="Strong C."/>
            <person name="Farmer C."/>
            <person name="Delahaunty K."/>
            <person name="Markovic C."/>
            <person name="Hall O."/>
            <person name="Minx P."/>
            <person name="Tomlinson C."/>
            <person name="Mitreva M."/>
            <person name="Nelson J."/>
            <person name="Hou S."/>
            <person name="Wollam A."/>
            <person name="Pepin K.H."/>
            <person name="Johnson M."/>
            <person name="Bhonagiri V."/>
            <person name="Nash W.E."/>
            <person name="Warren W."/>
            <person name="Chinwalla A."/>
            <person name="Mardis E.R."/>
            <person name="Wilson R.K."/>
        </authorList>
    </citation>
    <scope>NUCLEOTIDE SEQUENCE [LARGE SCALE GENOMIC DNA]</scope>
    <source>
        <strain evidence="2">ATCC 25996 / DSM 4631 / NCTC 10774 / M26</strain>
    </source>
</reference>
<name>D2ZV92_NEIM2</name>
<accession>D2ZV92</accession>
<organism evidence="1 2">
    <name type="scientific">Neisseria mucosa (strain ATCC 25996 / DSM 4631 / NCTC 10774 / M26)</name>
    <dbReference type="NCBI Taxonomy" id="546266"/>
    <lineage>
        <taxon>Bacteria</taxon>
        <taxon>Pseudomonadati</taxon>
        <taxon>Pseudomonadota</taxon>
        <taxon>Betaproteobacteria</taxon>
        <taxon>Neisseriales</taxon>
        <taxon>Neisseriaceae</taxon>
        <taxon>Neisseria</taxon>
    </lineage>
</organism>
<comment type="caution">
    <text evidence="1">The sequence shown here is derived from an EMBL/GenBank/DDBJ whole genome shotgun (WGS) entry which is preliminary data.</text>
</comment>
<gene>
    <name evidence="1" type="ORF">NEIMUCOT_04536</name>
</gene>
<protein>
    <submittedName>
        <fullName evidence="1">Uncharacterized protein</fullName>
    </submittedName>
</protein>
<sequence length="91" mass="9666">MVEVHRALDGVAAQMQRADVAFFGNADFGQVGLGGAQAAVGVSWHGVGRMEGKGSILSECRLKCFLCLCFSDDLAVICLSGLVYIWGNHYA</sequence>
<evidence type="ECO:0000313" key="2">
    <source>
        <dbReference type="Proteomes" id="UP000003344"/>
    </source>
</evidence>
<dbReference type="Proteomes" id="UP000003344">
    <property type="component" value="Unassembled WGS sequence"/>
</dbReference>
<dbReference type="EMBL" id="ACDX02000005">
    <property type="protein sequence ID" value="EFC88874.1"/>
    <property type="molecule type" value="Genomic_DNA"/>
</dbReference>
<proteinExistence type="predicted"/>
<evidence type="ECO:0000313" key="1">
    <source>
        <dbReference type="EMBL" id="EFC88874.1"/>
    </source>
</evidence>
<dbReference type="AlphaFoldDB" id="D2ZV92"/>